<dbReference type="OrthoDB" id="253031at2759"/>
<reference evidence="1 2" key="1">
    <citation type="journal article" date="2018" name="BMC Genomics">
        <title>Genomic comparison of Trypanosoma conorhini and Trypanosoma rangeli to Trypanosoma cruzi strains of high and low virulence.</title>
        <authorList>
            <person name="Bradwell K.R."/>
            <person name="Koparde V.N."/>
            <person name="Matveyev A.V."/>
            <person name="Serrano M.G."/>
            <person name="Alves J.M."/>
            <person name="Parikh H."/>
            <person name="Huang B."/>
            <person name="Lee V."/>
            <person name="Espinosa-Alvarez O."/>
            <person name="Ortiz P.A."/>
            <person name="Costa-Martins A.G."/>
            <person name="Teixeira M.M."/>
            <person name="Buck G.A."/>
        </authorList>
    </citation>
    <scope>NUCLEOTIDE SEQUENCE [LARGE SCALE GENOMIC DNA]</scope>
    <source>
        <strain evidence="1 2">AM80</strain>
    </source>
</reference>
<protein>
    <submittedName>
        <fullName evidence="1">Uncharacterized protein</fullName>
    </submittedName>
</protein>
<comment type="caution">
    <text evidence="1">The sequence shown here is derived from an EMBL/GenBank/DDBJ whole genome shotgun (WGS) entry which is preliminary data.</text>
</comment>
<dbReference type="Proteomes" id="UP000283634">
    <property type="component" value="Unassembled WGS sequence"/>
</dbReference>
<gene>
    <name evidence="1" type="ORF">TraAM80_04028</name>
</gene>
<keyword evidence="2" id="KW-1185">Reference proteome</keyword>
<proteinExistence type="predicted"/>
<evidence type="ECO:0000313" key="2">
    <source>
        <dbReference type="Proteomes" id="UP000283634"/>
    </source>
</evidence>
<dbReference type="EMBL" id="MKGL01000111">
    <property type="protein sequence ID" value="RNF06331.1"/>
    <property type="molecule type" value="Genomic_DNA"/>
</dbReference>
<organism evidence="1 2">
    <name type="scientific">Trypanosoma rangeli</name>
    <dbReference type="NCBI Taxonomy" id="5698"/>
    <lineage>
        <taxon>Eukaryota</taxon>
        <taxon>Discoba</taxon>
        <taxon>Euglenozoa</taxon>
        <taxon>Kinetoplastea</taxon>
        <taxon>Metakinetoplastina</taxon>
        <taxon>Trypanosomatida</taxon>
        <taxon>Trypanosomatidae</taxon>
        <taxon>Trypanosoma</taxon>
        <taxon>Herpetosoma</taxon>
    </lineage>
</organism>
<dbReference type="RefSeq" id="XP_029239190.1">
    <property type="nucleotide sequence ID" value="XM_029380973.1"/>
</dbReference>
<sequence>EALGLTEERGREDIERAEDAGRCAALEAMQSSATAIASAEALGLTEERGREEIERAEEAGHRAVCDAFFVAHAFGMNRCFYAGGGVLGGMKTVTDVNVSWPSRGCALDVMSADCVGSGARVDVVGACADAVLDASEECHVIAPVVSSVDDVEFDRNDLTDVVELNALSSGIIVGLADASALESPAEVSAEASLSREVAVHPALRGAAGHPAVLPHGDPLGYDSDDDIPIPPRYTLWGCLSLPFACCVRRRPVQVHCVENSLGEE</sequence>
<evidence type="ECO:0000313" key="1">
    <source>
        <dbReference type="EMBL" id="RNF06331.1"/>
    </source>
</evidence>
<feature type="non-terminal residue" evidence="1">
    <location>
        <position position="1"/>
    </location>
</feature>
<accession>A0A422NLI1</accession>
<dbReference type="GeneID" id="40327961"/>
<dbReference type="AlphaFoldDB" id="A0A422NLI1"/>
<name>A0A422NLI1_TRYRA</name>